<dbReference type="InterPro" id="IPR002683">
    <property type="entry name" value="PsbP_C"/>
</dbReference>
<accession>A0AAW1PWA2</accession>
<dbReference type="GO" id="GO:0015979">
    <property type="term" value="P:photosynthesis"/>
    <property type="evidence" value="ECO:0007669"/>
    <property type="project" value="InterPro"/>
</dbReference>
<dbReference type="GO" id="GO:0019898">
    <property type="term" value="C:extrinsic component of membrane"/>
    <property type="evidence" value="ECO:0007669"/>
    <property type="project" value="InterPro"/>
</dbReference>
<organism evidence="3 4">
    <name type="scientific">[Myrmecia] bisecta</name>
    <dbReference type="NCBI Taxonomy" id="41462"/>
    <lineage>
        <taxon>Eukaryota</taxon>
        <taxon>Viridiplantae</taxon>
        <taxon>Chlorophyta</taxon>
        <taxon>core chlorophytes</taxon>
        <taxon>Trebouxiophyceae</taxon>
        <taxon>Trebouxiales</taxon>
        <taxon>Trebouxiaceae</taxon>
        <taxon>Myrmecia</taxon>
    </lineage>
</organism>
<reference evidence="3 4" key="1">
    <citation type="journal article" date="2024" name="Nat. Commun.">
        <title>Phylogenomics reveals the evolutionary origins of lichenization in chlorophyte algae.</title>
        <authorList>
            <person name="Puginier C."/>
            <person name="Libourel C."/>
            <person name="Otte J."/>
            <person name="Skaloud P."/>
            <person name="Haon M."/>
            <person name="Grisel S."/>
            <person name="Petersen M."/>
            <person name="Berrin J.G."/>
            <person name="Delaux P.M."/>
            <person name="Dal Grande F."/>
            <person name="Keller J."/>
        </authorList>
    </citation>
    <scope>NUCLEOTIDE SEQUENCE [LARGE SCALE GENOMIC DNA]</scope>
    <source>
        <strain evidence="3 4">SAG 2043</strain>
    </source>
</reference>
<dbReference type="AlphaFoldDB" id="A0AAW1PWA2"/>
<dbReference type="GO" id="GO:0009654">
    <property type="term" value="C:photosystem II oxygen evolving complex"/>
    <property type="evidence" value="ECO:0007669"/>
    <property type="project" value="InterPro"/>
</dbReference>
<dbReference type="PANTHER" id="PTHR31407:SF16">
    <property type="entry name" value="PSBP DOMAIN-CONTAINING PROTEIN 7, CHLOROPLASTIC"/>
    <property type="match status" value="1"/>
</dbReference>
<evidence type="ECO:0000256" key="1">
    <source>
        <dbReference type="SAM" id="MobiDB-lite"/>
    </source>
</evidence>
<dbReference type="Pfam" id="PF01789">
    <property type="entry name" value="PsbP"/>
    <property type="match status" value="1"/>
</dbReference>
<dbReference type="PANTHER" id="PTHR31407">
    <property type="match status" value="1"/>
</dbReference>
<feature type="compositionally biased region" description="Polar residues" evidence="1">
    <location>
        <begin position="47"/>
        <end position="58"/>
    </location>
</feature>
<comment type="caution">
    <text evidence="3">The sequence shown here is derived from an EMBL/GenBank/DDBJ whole genome shotgun (WGS) entry which is preliminary data.</text>
</comment>
<evidence type="ECO:0000259" key="2">
    <source>
        <dbReference type="Pfam" id="PF01789"/>
    </source>
</evidence>
<dbReference type="SUPFAM" id="SSF55724">
    <property type="entry name" value="Mog1p/PsbP-like"/>
    <property type="match status" value="1"/>
</dbReference>
<dbReference type="Proteomes" id="UP001489004">
    <property type="component" value="Unassembled WGS sequence"/>
</dbReference>
<sequence>MRLQNNSVQPAACCICGFRLVNRSHGSKHSHRHLIKVRCDGSDRQSESAPQSKSSDQAPSRPDPLPNVISQPAQTVAWGGRLPSQRRAVLGGLAGLGIVLASNLGGITSGLLGIDGGQTAATLRADTLYPVRGLKRCLDLQNGYEFQYPGNWLADRTLYYRQAQRAEQINRLDPPSIGRPRQRRSVAEPTAAFGPAGSTGEENISVIVAPIREGFRLESLGSAEEAAKRFLSTTVAPEGSGLEATFLAASSRRDDSGELYYTQEFRVKGPKWTRHNVSVYAARNGLLYTLNAQCQEANWPQLAPGFEAAAASFRVLSTGRATAGFPQRL</sequence>
<evidence type="ECO:0000313" key="4">
    <source>
        <dbReference type="Proteomes" id="UP001489004"/>
    </source>
</evidence>
<protein>
    <recommendedName>
        <fullName evidence="2">PsbP C-terminal domain-containing protein</fullName>
    </recommendedName>
</protein>
<dbReference type="NCBIfam" id="NF040946">
    <property type="entry name" value="PSII_PsbP"/>
    <property type="match status" value="1"/>
</dbReference>
<evidence type="ECO:0000313" key="3">
    <source>
        <dbReference type="EMBL" id="KAK9814060.1"/>
    </source>
</evidence>
<proteinExistence type="predicted"/>
<dbReference type="Gene3D" id="3.40.1000.10">
    <property type="entry name" value="Mog1/PsbP, alpha/beta/alpha sandwich"/>
    <property type="match status" value="1"/>
</dbReference>
<name>A0AAW1PWA2_9CHLO</name>
<keyword evidence="4" id="KW-1185">Reference proteome</keyword>
<gene>
    <name evidence="3" type="ORF">WJX72_000166</name>
</gene>
<feature type="region of interest" description="Disordered" evidence="1">
    <location>
        <begin position="39"/>
        <end position="68"/>
    </location>
</feature>
<feature type="domain" description="PsbP C-terminal" evidence="2">
    <location>
        <begin position="133"/>
        <end position="315"/>
    </location>
</feature>
<dbReference type="GO" id="GO:0005509">
    <property type="term" value="F:calcium ion binding"/>
    <property type="evidence" value="ECO:0007669"/>
    <property type="project" value="InterPro"/>
</dbReference>
<dbReference type="EMBL" id="JALJOR010000007">
    <property type="protein sequence ID" value="KAK9814060.1"/>
    <property type="molecule type" value="Genomic_DNA"/>
</dbReference>
<dbReference type="InterPro" id="IPR016123">
    <property type="entry name" value="Mog1/PsbP_a/b/a-sand"/>
</dbReference>